<evidence type="ECO:0000256" key="4">
    <source>
        <dbReference type="ARBA" id="ARBA00023004"/>
    </source>
</evidence>
<feature type="domain" description="Rieske" evidence="6">
    <location>
        <begin position="25"/>
        <end position="132"/>
    </location>
</feature>
<dbReference type="AlphaFoldDB" id="A0A9X2HR90"/>
<dbReference type="Proteomes" id="UP001139451">
    <property type="component" value="Unassembled WGS sequence"/>
</dbReference>
<evidence type="ECO:0000256" key="3">
    <source>
        <dbReference type="ARBA" id="ARBA00023002"/>
    </source>
</evidence>
<comment type="caution">
    <text evidence="7">The sequence shown here is derived from an EMBL/GenBank/DDBJ whole genome shotgun (WGS) entry which is preliminary data.</text>
</comment>
<dbReference type="RefSeq" id="WP_254295281.1">
    <property type="nucleotide sequence ID" value="NZ_JAMLDX010000015.1"/>
</dbReference>
<dbReference type="EMBL" id="JAMLDX010000015">
    <property type="protein sequence ID" value="MCP3732124.1"/>
    <property type="molecule type" value="Genomic_DNA"/>
</dbReference>
<dbReference type="GO" id="GO:0051537">
    <property type="term" value="F:2 iron, 2 sulfur cluster binding"/>
    <property type="evidence" value="ECO:0007669"/>
    <property type="project" value="UniProtKB-KW"/>
</dbReference>
<dbReference type="PANTHER" id="PTHR21266:SF59">
    <property type="entry name" value="BLR4922 PROTEIN"/>
    <property type="match status" value="1"/>
</dbReference>
<dbReference type="InterPro" id="IPR045623">
    <property type="entry name" value="LigXa_C"/>
</dbReference>
<evidence type="ECO:0000313" key="7">
    <source>
        <dbReference type="EMBL" id="MCP3732124.1"/>
    </source>
</evidence>
<keyword evidence="3" id="KW-0560">Oxidoreductase</keyword>
<keyword evidence="1" id="KW-0001">2Fe-2S</keyword>
<reference evidence="7" key="1">
    <citation type="submission" date="2022-05" db="EMBL/GenBank/DDBJ databases">
        <title>Sphingomonas sp. strain MG17 Genome sequencing and assembly.</title>
        <authorList>
            <person name="Kim I."/>
        </authorList>
    </citation>
    <scope>NUCLEOTIDE SEQUENCE</scope>
    <source>
        <strain evidence="7">MG17</strain>
    </source>
</reference>
<dbReference type="InterPro" id="IPR015881">
    <property type="entry name" value="ARHD_Rieske_2Fe_2S"/>
</dbReference>
<dbReference type="GO" id="GO:0005506">
    <property type="term" value="F:iron ion binding"/>
    <property type="evidence" value="ECO:0007669"/>
    <property type="project" value="InterPro"/>
</dbReference>
<accession>A0A9X2HR90</accession>
<evidence type="ECO:0000313" key="8">
    <source>
        <dbReference type="Proteomes" id="UP001139451"/>
    </source>
</evidence>
<evidence type="ECO:0000259" key="6">
    <source>
        <dbReference type="PROSITE" id="PS51296"/>
    </source>
</evidence>
<dbReference type="PANTHER" id="PTHR21266">
    <property type="entry name" value="IRON-SULFUR DOMAIN CONTAINING PROTEIN"/>
    <property type="match status" value="1"/>
</dbReference>
<keyword evidence="8" id="KW-1185">Reference proteome</keyword>
<gene>
    <name evidence="7" type="ORF">M9978_17010</name>
</gene>
<proteinExistence type="predicted"/>
<dbReference type="InterPro" id="IPR036922">
    <property type="entry name" value="Rieske_2Fe-2S_sf"/>
</dbReference>
<dbReference type="SUPFAM" id="SSF55961">
    <property type="entry name" value="Bet v1-like"/>
    <property type="match status" value="1"/>
</dbReference>
<organism evidence="7 8">
    <name type="scientific">Sphingomonas tagetis</name>
    <dbReference type="NCBI Taxonomy" id="2949092"/>
    <lineage>
        <taxon>Bacteria</taxon>
        <taxon>Pseudomonadati</taxon>
        <taxon>Pseudomonadota</taxon>
        <taxon>Alphaproteobacteria</taxon>
        <taxon>Sphingomonadales</taxon>
        <taxon>Sphingomonadaceae</taxon>
        <taxon>Sphingomonas</taxon>
    </lineage>
</organism>
<evidence type="ECO:0000256" key="2">
    <source>
        <dbReference type="ARBA" id="ARBA00022723"/>
    </source>
</evidence>
<evidence type="ECO:0000256" key="1">
    <source>
        <dbReference type="ARBA" id="ARBA00022714"/>
    </source>
</evidence>
<evidence type="ECO:0000256" key="5">
    <source>
        <dbReference type="ARBA" id="ARBA00023014"/>
    </source>
</evidence>
<sequence>MIDKAKLLCDIEPGAPMHDTVKRYWLPCGLSSDLPEPDSDPKPITLLGQDYVMFRNTVGQVAVMREQCCHRGASLLLGRVEDGGIRCIYHGWKFAPDGTVLEMLNCRNPERFTDKYRQPAFPVREAGGMIWVYLGPAEHEPPFLHWSFFDVPESHVYIGAPMFEANFIQVIESGLDSSHLAILHQAFGSAAVGRDLAPRFEAEETEYGCRYAAIRDVRGADGKMHEVARVTNFQFPSVCAVPGGGGLLYAVPIDNSRTIFYHIFWSMEAPVDKAQRDAFFGLDEYGAKTFGLGREHHGKPGTAMRENNFLQDREAMRRRETFSGLYPVIGEDAAVTASMLRLDAREYESLVPSDIGIVRMRRAMIANCEGVMAGQPARGLGPEMVLGQAQGVIGPDMRWQDLPGMLGESSALPNIDPSNLKKLMGSEPALASAS</sequence>
<dbReference type="SUPFAM" id="SSF50022">
    <property type="entry name" value="ISP domain"/>
    <property type="match status" value="1"/>
</dbReference>
<protein>
    <submittedName>
        <fullName evidence="7">Rieske 2Fe-2S domain-containing protein</fullName>
    </submittedName>
</protein>
<keyword evidence="5" id="KW-0411">Iron-sulfur</keyword>
<name>A0A9X2HR90_9SPHN</name>
<dbReference type="GO" id="GO:0016491">
    <property type="term" value="F:oxidoreductase activity"/>
    <property type="evidence" value="ECO:0007669"/>
    <property type="project" value="UniProtKB-KW"/>
</dbReference>
<dbReference type="InterPro" id="IPR017941">
    <property type="entry name" value="Rieske_2Fe-2S"/>
</dbReference>
<dbReference type="PROSITE" id="PS00570">
    <property type="entry name" value="RING_HYDROXYL_ALPHA"/>
    <property type="match status" value="1"/>
</dbReference>
<dbReference type="InterPro" id="IPR050584">
    <property type="entry name" value="Cholesterol_7-desaturase"/>
</dbReference>
<dbReference type="Gene3D" id="2.102.10.10">
    <property type="entry name" value="Rieske [2Fe-2S] iron-sulphur domain"/>
    <property type="match status" value="1"/>
</dbReference>
<dbReference type="Pfam" id="PF19301">
    <property type="entry name" value="LigXa_C"/>
    <property type="match status" value="1"/>
</dbReference>
<dbReference type="PROSITE" id="PS51296">
    <property type="entry name" value="RIESKE"/>
    <property type="match status" value="1"/>
</dbReference>
<dbReference type="Pfam" id="PF00355">
    <property type="entry name" value="Rieske"/>
    <property type="match status" value="1"/>
</dbReference>
<keyword evidence="2" id="KW-0479">Metal-binding</keyword>
<keyword evidence="4" id="KW-0408">Iron</keyword>